<comment type="subcellular location">
    <subcellularLocation>
        <location evidence="1">Cytoplasm</location>
    </subcellularLocation>
</comment>
<reference evidence="5 6" key="1">
    <citation type="submission" date="2024-12" db="EMBL/GenBank/DDBJ databases">
        <authorList>
            <person name="Hu S."/>
        </authorList>
    </citation>
    <scope>NUCLEOTIDE SEQUENCE [LARGE SCALE GENOMIC DNA]</scope>
    <source>
        <strain evidence="5 6">P-25</strain>
    </source>
</reference>
<dbReference type="InterPro" id="IPR051721">
    <property type="entry name" value="Biopterin_syn/organic_redct"/>
</dbReference>
<keyword evidence="2" id="KW-0963">Cytoplasm</keyword>
<dbReference type="Pfam" id="PF00106">
    <property type="entry name" value="adh_short"/>
    <property type="match status" value="1"/>
</dbReference>
<dbReference type="PANTHER" id="PTHR44085">
    <property type="entry name" value="SEPIAPTERIN REDUCTASE"/>
    <property type="match status" value="1"/>
</dbReference>
<dbReference type="Proteomes" id="UP001517367">
    <property type="component" value="Unassembled WGS sequence"/>
</dbReference>
<dbReference type="EC" id="1.1.1.320" evidence="5"/>
<dbReference type="RefSeq" id="WP_171046981.1">
    <property type="nucleotide sequence ID" value="NZ_SRMP02000002.1"/>
</dbReference>
<gene>
    <name evidence="5" type="ORF">E5L68_003430</name>
</gene>
<dbReference type="Gene3D" id="3.40.50.720">
    <property type="entry name" value="NAD(P)-binding Rossmann-like Domain"/>
    <property type="match status" value="1"/>
</dbReference>
<evidence type="ECO:0000256" key="2">
    <source>
        <dbReference type="ARBA" id="ARBA00022490"/>
    </source>
</evidence>
<organism evidence="5 6">
    <name type="scientific">Pedobacter helvus</name>
    <dbReference type="NCBI Taxonomy" id="2563444"/>
    <lineage>
        <taxon>Bacteria</taxon>
        <taxon>Pseudomonadati</taxon>
        <taxon>Bacteroidota</taxon>
        <taxon>Sphingobacteriia</taxon>
        <taxon>Sphingobacteriales</taxon>
        <taxon>Sphingobacteriaceae</taxon>
        <taxon>Pedobacter</taxon>
    </lineage>
</organism>
<evidence type="ECO:0000313" key="6">
    <source>
        <dbReference type="Proteomes" id="UP001517367"/>
    </source>
</evidence>
<evidence type="ECO:0000256" key="1">
    <source>
        <dbReference type="ARBA" id="ARBA00004496"/>
    </source>
</evidence>
<evidence type="ECO:0000256" key="4">
    <source>
        <dbReference type="ARBA" id="ARBA00023002"/>
    </source>
</evidence>
<dbReference type="EMBL" id="SRMP02000002">
    <property type="protein sequence ID" value="MFN0290425.1"/>
    <property type="molecule type" value="Genomic_DNA"/>
</dbReference>
<protein>
    <submittedName>
        <fullName evidence="5">(S)-benzoin forming benzil reductase</fullName>
        <ecNumber evidence="5">1.1.1.320</ecNumber>
    </submittedName>
</protein>
<dbReference type="InterPro" id="IPR020904">
    <property type="entry name" value="Sc_DH/Rdtase_CS"/>
</dbReference>
<keyword evidence="6" id="KW-1185">Reference proteome</keyword>
<evidence type="ECO:0000256" key="3">
    <source>
        <dbReference type="ARBA" id="ARBA00022857"/>
    </source>
</evidence>
<name>A0ABW9JER6_9SPHI</name>
<dbReference type="SUPFAM" id="SSF51735">
    <property type="entry name" value="NAD(P)-binding Rossmann-fold domains"/>
    <property type="match status" value="1"/>
</dbReference>
<comment type="caution">
    <text evidence="5">The sequence shown here is derived from an EMBL/GenBank/DDBJ whole genome shotgun (WGS) entry which is preliminary data.</text>
</comment>
<sequence length="250" mass="27374">MDTEIMQEILIITGGSKGIGRGIIASYLSNGTSVFAISRTVNTELTKKGVTQIALDLTQTNQLEATLINIFNLLDKAKLRKITLINNAGTLGSVATLDRLNPDIIEKTIRLNTTVPFILSSLFINYFKDWEVEKSIINITSGAALKPYFGWSVYCSSKAAINMLTQTAAAEQTDAKYPVKVLAIAPGVVDTDMQTEIRRSDKSNFKDIERFIALKEDNALNDALTVGKKIFEIDNDHSLPSGAILRIEGS</sequence>
<dbReference type="GO" id="GO:0016491">
    <property type="term" value="F:oxidoreductase activity"/>
    <property type="evidence" value="ECO:0007669"/>
    <property type="project" value="UniProtKB-KW"/>
</dbReference>
<keyword evidence="3" id="KW-0521">NADP</keyword>
<accession>A0ABW9JER6</accession>
<dbReference type="InterPro" id="IPR002347">
    <property type="entry name" value="SDR_fam"/>
</dbReference>
<dbReference type="PANTHER" id="PTHR44085:SF2">
    <property type="entry name" value="SEPIAPTERIN REDUCTASE"/>
    <property type="match status" value="1"/>
</dbReference>
<dbReference type="PROSITE" id="PS00061">
    <property type="entry name" value="ADH_SHORT"/>
    <property type="match status" value="1"/>
</dbReference>
<dbReference type="NCBIfam" id="NF005381">
    <property type="entry name" value="PRK06924.1"/>
    <property type="match status" value="1"/>
</dbReference>
<evidence type="ECO:0000313" key="5">
    <source>
        <dbReference type="EMBL" id="MFN0290425.1"/>
    </source>
</evidence>
<keyword evidence="4 5" id="KW-0560">Oxidoreductase</keyword>
<dbReference type="InterPro" id="IPR036291">
    <property type="entry name" value="NAD(P)-bd_dom_sf"/>
</dbReference>
<proteinExistence type="predicted"/>
<dbReference type="PRINTS" id="PR00081">
    <property type="entry name" value="GDHRDH"/>
</dbReference>